<keyword evidence="1" id="KW-0732">Signal</keyword>
<dbReference type="Gene3D" id="2.40.50.320">
    <property type="entry name" value="Copper binding periplasmic protein CusF"/>
    <property type="match status" value="1"/>
</dbReference>
<proteinExistence type="predicted"/>
<dbReference type="InterPro" id="IPR042230">
    <property type="entry name" value="CusF_sf"/>
</dbReference>
<evidence type="ECO:0000256" key="1">
    <source>
        <dbReference type="SAM" id="SignalP"/>
    </source>
</evidence>
<dbReference type="EMBL" id="LXEP01000031">
    <property type="protein sequence ID" value="OAT18392.1"/>
    <property type="molecule type" value="Genomic_DNA"/>
</dbReference>
<gene>
    <name evidence="2" type="ORF">M977_03308</name>
</gene>
<dbReference type="Pfam" id="PF11604">
    <property type="entry name" value="CusF_Ec"/>
    <property type="match status" value="1"/>
</dbReference>
<sequence>MSAISARFFTAVALSVSTFFTVAHATSHDMNHEMSMAQPMAAEVYHGHGVVKKVTNDSISIAHQPIAALNWPAMTMTFSLPEAGALPVVKAGETVDFTFSQQSEGYKIASVTPTK</sequence>
<organism evidence="2 3">
    <name type="scientific">Buttiauxella gaviniae ATCC 51604</name>
    <dbReference type="NCBI Taxonomy" id="1354253"/>
    <lineage>
        <taxon>Bacteria</taxon>
        <taxon>Pseudomonadati</taxon>
        <taxon>Pseudomonadota</taxon>
        <taxon>Gammaproteobacteria</taxon>
        <taxon>Enterobacterales</taxon>
        <taxon>Enterobacteriaceae</taxon>
        <taxon>Buttiauxella</taxon>
    </lineage>
</organism>
<accession>A0A1B7HS30</accession>
<feature type="signal peptide" evidence="1">
    <location>
        <begin position="1"/>
        <end position="25"/>
    </location>
</feature>
<reference evidence="2 3" key="1">
    <citation type="submission" date="2016-04" db="EMBL/GenBank/DDBJ databases">
        <title>ATOL: Assembling a taxonomically balanced genome-scale reconstruction of the evolutionary history of the Enterobacteriaceae.</title>
        <authorList>
            <person name="Plunkett G.III."/>
            <person name="Neeno-Eckwall E.C."/>
            <person name="Glasner J.D."/>
            <person name="Perna N.T."/>
        </authorList>
    </citation>
    <scope>NUCLEOTIDE SEQUENCE [LARGE SCALE GENOMIC DNA]</scope>
    <source>
        <strain evidence="2 3">ATCC 51604</strain>
    </source>
</reference>
<dbReference type="PATRIC" id="fig|1354253.4.peg.3363"/>
<dbReference type="AlphaFoldDB" id="A0A1B7HS30"/>
<evidence type="ECO:0000313" key="3">
    <source>
        <dbReference type="Proteomes" id="UP000078504"/>
    </source>
</evidence>
<feature type="chain" id="PRO_5008593233" evidence="1">
    <location>
        <begin position="26"/>
        <end position="115"/>
    </location>
</feature>
<dbReference type="InterPro" id="IPR021647">
    <property type="entry name" value="CusF_Ec"/>
</dbReference>
<dbReference type="Proteomes" id="UP000078504">
    <property type="component" value="Unassembled WGS sequence"/>
</dbReference>
<name>A0A1B7HS30_9ENTR</name>
<protein>
    <submittedName>
        <fullName evidence="2">Cobalt/zinc/cadmium efflux RND transporter membrane fusion protein</fullName>
    </submittedName>
</protein>
<evidence type="ECO:0000313" key="2">
    <source>
        <dbReference type="EMBL" id="OAT18392.1"/>
    </source>
</evidence>
<comment type="caution">
    <text evidence="2">The sequence shown here is derived from an EMBL/GenBank/DDBJ whole genome shotgun (WGS) entry which is preliminary data.</text>
</comment>
<dbReference type="RefSeq" id="WP_064517001.1">
    <property type="nucleotide sequence ID" value="NZ_LXEP01000031.1"/>
</dbReference>